<feature type="transmembrane region" description="Helical" evidence="1">
    <location>
        <begin position="7"/>
        <end position="25"/>
    </location>
</feature>
<dbReference type="Proteomes" id="UP000705994">
    <property type="component" value="Unassembled WGS sequence"/>
</dbReference>
<keyword evidence="1" id="KW-0812">Transmembrane</keyword>
<gene>
    <name evidence="2" type="ORF">KIJ07_01030</name>
</gene>
<dbReference type="EMBL" id="JAHBFX010000001">
    <property type="protein sequence ID" value="MBZ5999015.1"/>
    <property type="molecule type" value="Genomic_DNA"/>
</dbReference>
<organism evidence="2 3">
    <name type="scientific">Leuconostoc gelidum subsp. gelidum</name>
    <dbReference type="NCBI Taxonomy" id="1607839"/>
    <lineage>
        <taxon>Bacteria</taxon>
        <taxon>Bacillati</taxon>
        <taxon>Bacillota</taxon>
        <taxon>Bacilli</taxon>
        <taxon>Lactobacillales</taxon>
        <taxon>Lactobacillaceae</taxon>
        <taxon>Leuconostoc</taxon>
        <taxon>Leuconostoc gelidum group</taxon>
    </lineage>
</organism>
<reference evidence="2 3" key="1">
    <citation type="submission" date="2021-05" db="EMBL/GenBank/DDBJ databases">
        <title>Pangenome of Leuconostoc gelidum warrants species status for Leuconostoc gelidum subsp. gasicomitatum.</title>
        <authorList>
            <person name="Johansson P."/>
            <person name="Sade E."/>
            <person name="Hultman J."/>
            <person name="Auvinen P."/>
            <person name="Bjorkroth J."/>
        </authorList>
    </citation>
    <scope>NUCLEOTIDE SEQUENCE [LARGE SCALE GENOMIC DNA]</scope>
    <source>
        <strain evidence="2 3">AMKR21</strain>
    </source>
</reference>
<evidence type="ECO:0008006" key="4">
    <source>
        <dbReference type="Google" id="ProtNLM"/>
    </source>
</evidence>
<keyword evidence="1" id="KW-0472">Membrane</keyword>
<keyword evidence="3" id="KW-1185">Reference proteome</keyword>
<feature type="transmembrane region" description="Helical" evidence="1">
    <location>
        <begin position="31"/>
        <end position="48"/>
    </location>
</feature>
<evidence type="ECO:0000313" key="3">
    <source>
        <dbReference type="Proteomes" id="UP000705994"/>
    </source>
</evidence>
<dbReference type="RefSeq" id="WP_224155036.1">
    <property type="nucleotide sequence ID" value="NZ_JAHBFT010000010.1"/>
</dbReference>
<comment type="caution">
    <text evidence="2">The sequence shown here is derived from an EMBL/GenBank/DDBJ whole genome shotgun (WGS) entry which is preliminary data.</text>
</comment>
<evidence type="ECO:0000256" key="1">
    <source>
        <dbReference type="SAM" id="Phobius"/>
    </source>
</evidence>
<accession>A0ABS7V1S2</accession>
<name>A0ABS7V1S2_LEUGE</name>
<proteinExistence type="predicted"/>
<keyword evidence="1" id="KW-1133">Transmembrane helix</keyword>
<protein>
    <recommendedName>
        <fullName evidence="4">DUF1056 family protein</fullName>
    </recommendedName>
</protein>
<evidence type="ECO:0000313" key="2">
    <source>
        <dbReference type="EMBL" id="MBZ5999015.1"/>
    </source>
</evidence>
<sequence length="54" mass="5795">MKNMIQYLPFILIVLGIISIAVGAFMIIKPLGFLVIGMGLFALAYILVPKGGNT</sequence>